<name>A0A8J4V753_9MYCE</name>
<dbReference type="AlphaFoldDB" id="A0A8J4V753"/>
<accession>A0A8J4V753</accession>
<feature type="compositionally biased region" description="Low complexity" evidence="1">
    <location>
        <begin position="108"/>
        <end position="131"/>
    </location>
</feature>
<proteinExistence type="predicted"/>
<evidence type="ECO:0000256" key="1">
    <source>
        <dbReference type="SAM" id="MobiDB-lite"/>
    </source>
</evidence>
<evidence type="ECO:0000313" key="2">
    <source>
        <dbReference type="EMBL" id="KAF2076502.1"/>
    </source>
</evidence>
<organism evidence="2 3">
    <name type="scientific">Polysphondylium violaceum</name>
    <dbReference type="NCBI Taxonomy" id="133409"/>
    <lineage>
        <taxon>Eukaryota</taxon>
        <taxon>Amoebozoa</taxon>
        <taxon>Evosea</taxon>
        <taxon>Eumycetozoa</taxon>
        <taxon>Dictyostelia</taxon>
        <taxon>Dictyosteliales</taxon>
        <taxon>Dictyosteliaceae</taxon>
        <taxon>Polysphondylium</taxon>
    </lineage>
</organism>
<dbReference type="Proteomes" id="UP000695562">
    <property type="component" value="Unassembled WGS sequence"/>
</dbReference>
<feature type="region of interest" description="Disordered" evidence="1">
    <location>
        <begin position="87"/>
        <end position="159"/>
    </location>
</feature>
<dbReference type="EMBL" id="AJWJ01000058">
    <property type="protein sequence ID" value="KAF2076502.1"/>
    <property type="molecule type" value="Genomic_DNA"/>
</dbReference>
<keyword evidence="3" id="KW-1185">Reference proteome</keyword>
<gene>
    <name evidence="2" type="ORF">CYY_002180</name>
</gene>
<feature type="compositionally biased region" description="Basic and acidic residues" evidence="1">
    <location>
        <begin position="144"/>
        <end position="155"/>
    </location>
</feature>
<sequence>MSTYGSMPSRPGLCATCNTYEKNLYNHNKSKHEDEFSLYFEGTGIVPIKRDSVIKKFKCRYCQSYYESQSSFKMHFKYKGQHCLQQYSKSNPKSKSSKHSNTNTLHDQAQQQQNTQNNQSQQNNNITVNSQGVTNLEEYQPPPQKKEFENQEFDQKGNNNGKQVDVACCTFDDMILIPTQDFTIPVGKKDIVVEKECLKIIIGKQHPPNIQAKKQFNTILSKCFQLETAIDVFTWHALSYHGSLCCQKSIHQEEPTVRYNVHFTVDPKSHEIPKQWKVRLSFLDKDSLLLDAKNCEFTNSSSVRHFHYDSASIDCSKYQYVYLKISKS</sequence>
<reference evidence="2" key="1">
    <citation type="submission" date="2020-01" db="EMBL/GenBank/DDBJ databases">
        <title>Development of genomics and gene disruption for Polysphondylium violaceum indicates a role for the polyketide synthase stlB in stalk morphogenesis.</title>
        <authorList>
            <person name="Narita B."/>
            <person name="Kawabe Y."/>
            <person name="Kin K."/>
            <person name="Saito T."/>
            <person name="Gibbs R."/>
            <person name="Kuspa A."/>
            <person name="Muzny D."/>
            <person name="Queller D."/>
            <person name="Richards S."/>
            <person name="Strassman J."/>
            <person name="Sucgang R."/>
            <person name="Worley K."/>
            <person name="Schaap P."/>
        </authorList>
    </citation>
    <scope>NUCLEOTIDE SEQUENCE</scope>
    <source>
        <strain evidence="2">QSvi11</strain>
    </source>
</reference>
<evidence type="ECO:0000313" key="3">
    <source>
        <dbReference type="Proteomes" id="UP000695562"/>
    </source>
</evidence>
<protein>
    <submittedName>
        <fullName evidence="2">Uncharacterized protein</fullName>
    </submittedName>
</protein>
<comment type="caution">
    <text evidence="2">The sequence shown here is derived from an EMBL/GenBank/DDBJ whole genome shotgun (WGS) entry which is preliminary data.</text>
</comment>